<gene>
    <name evidence="9" type="ORF">JRV97_09435</name>
</gene>
<keyword evidence="2" id="KW-0813">Transport</keyword>
<evidence type="ECO:0000256" key="7">
    <source>
        <dbReference type="SAM" id="Phobius"/>
    </source>
</evidence>
<accession>A0ABY8PPQ6</accession>
<proteinExistence type="predicted"/>
<evidence type="ECO:0000313" key="10">
    <source>
        <dbReference type="Proteomes" id="UP001232493"/>
    </source>
</evidence>
<dbReference type="InterPro" id="IPR020846">
    <property type="entry name" value="MFS_dom"/>
</dbReference>
<name>A0ABY8PPQ6_9BACT</name>
<dbReference type="Proteomes" id="UP001232493">
    <property type="component" value="Chromosome"/>
</dbReference>
<keyword evidence="3" id="KW-1003">Cell membrane</keyword>
<dbReference type="Pfam" id="PF07690">
    <property type="entry name" value="MFS_1"/>
    <property type="match status" value="1"/>
</dbReference>
<feature type="transmembrane region" description="Helical" evidence="7">
    <location>
        <begin position="9"/>
        <end position="34"/>
    </location>
</feature>
<feature type="transmembrane region" description="Helical" evidence="7">
    <location>
        <begin position="316"/>
        <end position="337"/>
    </location>
</feature>
<dbReference type="RefSeq" id="WP_280998348.1">
    <property type="nucleotide sequence ID" value="NZ_CP069362.1"/>
</dbReference>
<keyword evidence="4 7" id="KW-0812">Transmembrane</keyword>
<dbReference type="InterPro" id="IPR001958">
    <property type="entry name" value="Tet-R_TetA/multi-R_MdtG-like"/>
</dbReference>
<evidence type="ECO:0000256" key="2">
    <source>
        <dbReference type="ARBA" id="ARBA00022448"/>
    </source>
</evidence>
<keyword evidence="5 7" id="KW-1133">Transmembrane helix</keyword>
<feature type="transmembrane region" description="Helical" evidence="7">
    <location>
        <begin position="357"/>
        <end position="379"/>
    </location>
</feature>
<dbReference type="EMBL" id="CP069362">
    <property type="protein sequence ID" value="WGS64584.1"/>
    <property type="molecule type" value="Genomic_DNA"/>
</dbReference>
<evidence type="ECO:0000256" key="5">
    <source>
        <dbReference type="ARBA" id="ARBA00022989"/>
    </source>
</evidence>
<dbReference type="InterPro" id="IPR036259">
    <property type="entry name" value="MFS_trans_sf"/>
</dbReference>
<sequence length="419" mass="46946">MNKFQKKNFILFVIGRIVSLLGSGIQMVAMPLFILDLTGSGTKMGLFAMISMIPALLMAPFAGVLGDRFNRRNIMVIMDYTRGVLILFLAYLTFTDNITLSILFGMQVIISLFDSLFGAATSAMIPDLVPEKDLMKAVSTTESASSAAMIVGPVLGGVIYGLLGMKWVFLLNGISFILSGFSEMFIKYNKTSKLESKINAKIIFDDIKDSIKFIFKNDVLRNLMIMAIFLNFLFNPMFVVLFPYTFREVIGFSPQQYGLLETMWTLGIMIGNILLGLFFSNSENKKLMKNGIYGMVGMNLLLSLFLIPQIRNNFTIWKIFLIVGTIIIIMGLTNAFVNTPISVFFQRIIPNEKRSKIFSVIGVLFQAATPIGMALMGLLVDRYEVHILFIILAILILLDVLIFSKKLDNIDFNPSLENE</sequence>
<feature type="transmembrane region" description="Helical" evidence="7">
    <location>
        <begin position="292"/>
        <end position="310"/>
    </location>
</feature>
<dbReference type="PROSITE" id="PS50850">
    <property type="entry name" value="MFS"/>
    <property type="match status" value="1"/>
</dbReference>
<feature type="transmembrane region" description="Helical" evidence="7">
    <location>
        <begin position="223"/>
        <end position="242"/>
    </location>
</feature>
<dbReference type="Gene3D" id="1.20.1250.20">
    <property type="entry name" value="MFS general substrate transporter like domains"/>
    <property type="match status" value="1"/>
</dbReference>
<organism evidence="9 10">
    <name type="scientific">Marinitoga aeolica</name>
    <dbReference type="NCBI Taxonomy" id="2809031"/>
    <lineage>
        <taxon>Bacteria</taxon>
        <taxon>Thermotogati</taxon>
        <taxon>Thermotogota</taxon>
        <taxon>Thermotogae</taxon>
        <taxon>Petrotogales</taxon>
        <taxon>Petrotogaceae</taxon>
        <taxon>Marinitoga</taxon>
    </lineage>
</organism>
<dbReference type="PANTHER" id="PTHR43266:SF9">
    <property type="entry name" value="PERMEASE, MAJOR FACILITATOR SUPERFAMILY-RELATED"/>
    <property type="match status" value="1"/>
</dbReference>
<evidence type="ECO:0000256" key="4">
    <source>
        <dbReference type="ARBA" id="ARBA00022692"/>
    </source>
</evidence>
<feature type="transmembrane region" description="Helical" evidence="7">
    <location>
        <begin position="262"/>
        <end position="280"/>
    </location>
</feature>
<dbReference type="SUPFAM" id="SSF103473">
    <property type="entry name" value="MFS general substrate transporter"/>
    <property type="match status" value="1"/>
</dbReference>
<dbReference type="InterPro" id="IPR011701">
    <property type="entry name" value="MFS"/>
</dbReference>
<comment type="subcellular location">
    <subcellularLocation>
        <location evidence="1">Cell membrane</location>
        <topology evidence="1">Multi-pass membrane protein</topology>
    </subcellularLocation>
</comment>
<keyword evidence="10" id="KW-1185">Reference proteome</keyword>
<protein>
    <submittedName>
        <fullName evidence="9">MFS transporter</fullName>
    </submittedName>
</protein>
<dbReference type="PANTHER" id="PTHR43266">
    <property type="entry name" value="MACROLIDE-EFFLUX PROTEIN"/>
    <property type="match status" value="1"/>
</dbReference>
<evidence type="ECO:0000256" key="1">
    <source>
        <dbReference type="ARBA" id="ARBA00004651"/>
    </source>
</evidence>
<feature type="transmembrane region" description="Helical" evidence="7">
    <location>
        <begin position="46"/>
        <end position="65"/>
    </location>
</feature>
<evidence type="ECO:0000313" key="9">
    <source>
        <dbReference type="EMBL" id="WGS64584.1"/>
    </source>
</evidence>
<dbReference type="CDD" id="cd06173">
    <property type="entry name" value="MFS_MefA_like"/>
    <property type="match status" value="1"/>
</dbReference>
<feature type="transmembrane region" description="Helical" evidence="7">
    <location>
        <begin position="169"/>
        <end position="186"/>
    </location>
</feature>
<evidence type="ECO:0000256" key="6">
    <source>
        <dbReference type="ARBA" id="ARBA00023136"/>
    </source>
</evidence>
<dbReference type="PRINTS" id="PR01035">
    <property type="entry name" value="TCRTETA"/>
</dbReference>
<evidence type="ECO:0000256" key="3">
    <source>
        <dbReference type="ARBA" id="ARBA00022475"/>
    </source>
</evidence>
<feature type="transmembrane region" description="Helical" evidence="7">
    <location>
        <begin position="385"/>
        <end position="403"/>
    </location>
</feature>
<evidence type="ECO:0000259" key="8">
    <source>
        <dbReference type="PROSITE" id="PS50850"/>
    </source>
</evidence>
<feature type="domain" description="Major facilitator superfamily (MFS) profile" evidence="8">
    <location>
        <begin position="8"/>
        <end position="411"/>
    </location>
</feature>
<keyword evidence="6 7" id="KW-0472">Membrane</keyword>
<reference evidence="9 10" key="1">
    <citation type="submission" date="2021-02" db="EMBL/GenBank/DDBJ databases">
        <title>Characterization of Marinitoga sp. nov. str. BP5-C20A.</title>
        <authorList>
            <person name="Erauso G."/>
            <person name="Postec A."/>
        </authorList>
    </citation>
    <scope>NUCLEOTIDE SEQUENCE [LARGE SCALE GENOMIC DNA]</scope>
    <source>
        <strain evidence="9 10">BP5-C20A</strain>
    </source>
</reference>